<feature type="compositionally biased region" description="Basic and acidic residues" evidence="1">
    <location>
        <begin position="32"/>
        <end position="50"/>
    </location>
</feature>
<accession>A0A7S2RIL0</accession>
<gene>
    <name evidence="2" type="ORF">QSP1433_LOCUS3848</name>
</gene>
<sequence length="402" mass="43482">MGVFASKEGQPQIAGTVCSGVYGEFMGGAAGSEKRQLEEARESGEIEAVKQTRTKKRKTQTTRFKENESRWENTTGNICKGKTKISRNPSLPLGDLSNILPPSNDGLTRQISLRKIDKVLDSARIEATETVAKPPSGVVGQILPDLSKRKTPLSWVAKDDEAVMEVMALLRADDSNETKEGGSQLWTEGGGETSVSTEAVEQASIMSLVDVSIDSVIGGSALQGCESLNMIGYSQVDDWSASICAEVQESTCGATGTTESKTESSCESDRRERREVETGKYIREKAEMCPQAVMPFADAVSFFAKKGLNLNPYTSGVINTYREKLVPKENILAGCTDAQLGRACHTVRVRMVSCVRTEAKPDLVCCNCCVRISARDCIHGCCKQCCTVSYGPGCSRHSKSKI</sequence>
<evidence type="ECO:0000313" key="2">
    <source>
        <dbReference type="EMBL" id="CAD9672187.1"/>
    </source>
</evidence>
<dbReference type="EMBL" id="HBHK01006364">
    <property type="protein sequence ID" value="CAD9672187.1"/>
    <property type="molecule type" value="Transcribed_RNA"/>
</dbReference>
<organism evidence="2">
    <name type="scientific">Mucochytrium quahogii</name>
    <dbReference type="NCBI Taxonomy" id="96639"/>
    <lineage>
        <taxon>Eukaryota</taxon>
        <taxon>Sar</taxon>
        <taxon>Stramenopiles</taxon>
        <taxon>Bigyra</taxon>
        <taxon>Labyrinthulomycetes</taxon>
        <taxon>Thraustochytrida</taxon>
        <taxon>Thraustochytriidae</taxon>
        <taxon>Mucochytrium</taxon>
    </lineage>
</organism>
<proteinExistence type="predicted"/>
<reference evidence="2" key="1">
    <citation type="submission" date="2021-01" db="EMBL/GenBank/DDBJ databases">
        <authorList>
            <person name="Corre E."/>
            <person name="Pelletier E."/>
            <person name="Niang G."/>
            <person name="Scheremetjew M."/>
            <person name="Finn R."/>
            <person name="Kale V."/>
            <person name="Holt S."/>
            <person name="Cochrane G."/>
            <person name="Meng A."/>
            <person name="Brown T."/>
            <person name="Cohen L."/>
        </authorList>
    </citation>
    <scope>NUCLEOTIDE SEQUENCE</scope>
    <source>
        <strain evidence="2">NY070348D</strain>
    </source>
</reference>
<feature type="region of interest" description="Disordered" evidence="1">
    <location>
        <begin position="29"/>
        <end position="76"/>
    </location>
</feature>
<evidence type="ECO:0000256" key="1">
    <source>
        <dbReference type="SAM" id="MobiDB-lite"/>
    </source>
</evidence>
<dbReference type="AlphaFoldDB" id="A0A7S2RIL0"/>
<protein>
    <submittedName>
        <fullName evidence="2">Uncharacterized protein</fullName>
    </submittedName>
</protein>
<name>A0A7S2RIL0_9STRA</name>